<dbReference type="RefSeq" id="WP_143060975.1">
    <property type="nucleotide sequence ID" value="NZ_FNOK01000013.1"/>
</dbReference>
<name>A0A1H3DR33_9PSEU</name>
<sequence>MIPLRRIVTISCAGLLLASCGIDGGDSAAGDAETDRQSETLALAISYPRQADAAGFARAALATSLGKSGDFSVLEATDLDHKGPGNPMARLVWRIHRNKIDSGWKHTPAFDACYSVEFNYDGVSSGPSRIICPESATAITPPPLPRRDIPSDFAPALETTLGALPATPGEEDVRAALATGLPTPPVAPETGLAGIPPQIFVQVKGSDVGVALFARIGVGDEDCMLGHRVGGAVKVWSLNWRDLGPRETPCSAETALAAP</sequence>
<dbReference type="EMBL" id="FNOK01000013">
    <property type="protein sequence ID" value="SDX68124.1"/>
    <property type="molecule type" value="Genomic_DNA"/>
</dbReference>
<proteinExistence type="predicted"/>
<accession>A0A1H3DR33</accession>
<evidence type="ECO:0008006" key="3">
    <source>
        <dbReference type="Google" id="ProtNLM"/>
    </source>
</evidence>
<evidence type="ECO:0000313" key="2">
    <source>
        <dbReference type="Proteomes" id="UP000199529"/>
    </source>
</evidence>
<gene>
    <name evidence="1" type="ORF">SAMN05216215_1013181</name>
</gene>
<dbReference type="AlphaFoldDB" id="A0A1H3DR33"/>
<organism evidence="1 2">
    <name type="scientific">Saccharopolyspora shandongensis</name>
    <dbReference type="NCBI Taxonomy" id="418495"/>
    <lineage>
        <taxon>Bacteria</taxon>
        <taxon>Bacillati</taxon>
        <taxon>Actinomycetota</taxon>
        <taxon>Actinomycetes</taxon>
        <taxon>Pseudonocardiales</taxon>
        <taxon>Pseudonocardiaceae</taxon>
        <taxon>Saccharopolyspora</taxon>
    </lineage>
</organism>
<evidence type="ECO:0000313" key="1">
    <source>
        <dbReference type="EMBL" id="SDX68124.1"/>
    </source>
</evidence>
<dbReference type="PROSITE" id="PS51257">
    <property type="entry name" value="PROKAR_LIPOPROTEIN"/>
    <property type="match status" value="1"/>
</dbReference>
<reference evidence="2" key="1">
    <citation type="submission" date="2016-10" db="EMBL/GenBank/DDBJ databases">
        <authorList>
            <person name="Varghese N."/>
            <person name="Submissions S."/>
        </authorList>
    </citation>
    <scope>NUCLEOTIDE SEQUENCE [LARGE SCALE GENOMIC DNA]</scope>
    <source>
        <strain evidence="2">CGMCC 4.3530</strain>
    </source>
</reference>
<keyword evidence="2" id="KW-1185">Reference proteome</keyword>
<dbReference type="OrthoDB" id="3679620at2"/>
<protein>
    <recommendedName>
        <fullName evidence="3">Lipoprotein</fullName>
    </recommendedName>
</protein>
<dbReference type="Proteomes" id="UP000199529">
    <property type="component" value="Unassembled WGS sequence"/>
</dbReference>